<protein>
    <submittedName>
        <fullName evidence="1">Class I SAM-dependent methyltransferase</fullName>
        <ecNumber evidence="1">2.1.1.-</ecNumber>
    </submittedName>
</protein>
<proteinExistence type="predicted"/>
<dbReference type="RefSeq" id="WP_386063925.1">
    <property type="nucleotide sequence ID" value="NZ_JBHLTQ010000005.1"/>
</dbReference>
<dbReference type="SUPFAM" id="SSF53335">
    <property type="entry name" value="S-adenosyl-L-methionine-dependent methyltransferases"/>
    <property type="match status" value="1"/>
</dbReference>
<reference evidence="1 2" key="1">
    <citation type="submission" date="2024-09" db="EMBL/GenBank/DDBJ databases">
        <authorList>
            <person name="Sun Q."/>
            <person name="Mori K."/>
        </authorList>
    </citation>
    <scope>NUCLEOTIDE SEQUENCE [LARGE SCALE GENOMIC DNA]</scope>
    <source>
        <strain evidence="1 2">NCAIM B.02481</strain>
    </source>
</reference>
<organism evidence="1 2">
    <name type="scientific">Winogradskyella pulchriflava</name>
    <dbReference type="NCBI Taxonomy" id="1110688"/>
    <lineage>
        <taxon>Bacteria</taxon>
        <taxon>Pseudomonadati</taxon>
        <taxon>Bacteroidota</taxon>
        <taxon>Flavobacteriia</taxon>
        <taxon>Flavobacteriales</taxon>
        <taxon>Flavobacteriaceae</taxon>
        <taxon>Winogradskyella</taxon>
    </lineage>
</organism>
<dbReference type="EC" id="2.1.1.-" evidence="1"/>
<keyword evidence="1" id="KW-0808">Transferase</keyword>
<dbReference type="Proteomes" id="UP001589832">
    <property type="component" value="Unassembled WGS sequence"/>
</dbReference>
<keyword evidence="2" id="KW-1185">Reference proteome</keyword>
<dbReference type="Pfam" id="PF13578">
    <property type="entry name" value="Methyltransf_24"/>
    <property type="match status" value="1"/>
</dbReference>
<dbReference type="GO" id="GO:0032259">
    <property type="term" value="P:methylation"/>
    <property type="evidence" value="ECO:0007669"/>
    <property type="project" value="UniProtKB-KW"/>
</dbReference>
<dbReference type="GO" id="GO:0008168">
    <property type="term" value="F:methyltransferase activity"/>
    <property type="evidence" value="ECO:0007669"/>
    <property type="project" value="UniProtKB-KW"/>
</dbReference>
<accession>A0ABV6QA15</accession>
<dbReference type="InterPro" id="IPR029063">
    <property type="entry name" value="SAM-dependent_MTases_sf"/>
</dbReference>
<gene>
    <name evidence="1" type="ORF">ACFFGA_11205</name>
</gene>
<evidence type="ECO:0000313" key="1">
    <source>
        <dbReference type="EMBL" id="MFC0605124.1"/>
    </source>
</evidence>
<comment type="caution">
    <text evidence="1">The sequence shown here is derived from an EMBL/GenBank/DDBJ whole genome shotgun (WGS) entry which is preliminary data.</text>
</comment>
<sequence>MNVLKKIINKLPYVRGLYRQSQLYRDNAYFPPGHFYSVIPNIDEIKKDEAKIWKGLDVDSIEGVDLNTNIQLELTKKISEFYDELPFTEEPSEVLRYNFNNPYYLHTDGIVLYGMMRFIKPKHIIEVGSGYSSALMLDVNDKFFNNSIKFTFIEPYPNRLNSILKPTDKNTVAIIENRVQDISLEHFISLKANDVLFIDSTHVSKCGSDVNYILFEILPVLNKGVYIHFHDVFFPFEYPKEWVFKGYNWNENYMLRAFLMHNKNYEIKHFAHYLHTHHKDVYRDMPLAYKNTGGNLWLMKI</sequence>
<dbReference type="EMBL" id="JBHLTQ010000005">
    <property type="protein sequence ID" value="MFC0605124.1"/>
    <property type="molecule type" value="Genomic_DNA"/>
</dbReference>
<evidence type="ECO:0000313" key="2">
    <source>
        <dbReference type="Proteomes" id="UP001589832"/>
    </source>
</evidence>
<name>A0ABV6QA15_9FLAO</name>
<dbReference type="Gene3D" id="3.40.50.150">
    <property type="entry name" value="Vaccinia Virus protein VP39"/>
    <property type="match status" value="1"/>
</dbReference>
<keyword evidence="1" id="KW-0489">Methyltransferase</keyword>